<dbReference type="AlphaFoldDB" id="A0A0D0C1J6"/>
<gene>
    <name evidence="3" type="ORF">GYMLUDRAFT_78129</name>
</gene>
<keyword evidence="1" id="KW-0175">Coiled coil</keyword>
<evidence type="ECO:0000313" key="4">
    <source>
        <dbReference type="Proteomes" id="UP000053593"/>
    </source>
</evidence>
<feature type="compositionally biased region" description="Polar residues" evidence="2">
    <location>
        <begin position="246"/>
        <end position="263"/>
    </location>
</feature>
<reference evidence="3 4" key="1">
    <citation type="submission" date="2014-04" db="EMBL/GenBank/DDBJ databases">
        <title>Evolutionary Origins and Diversification of the Mycorrhizal Mutualists.</title>
        <authorList>
            <consortium name="DOE Joint Genome Institute"/>
            <consortium name="Mycorrhizal Genomics Consortium"/>
            <person name="Kohler A."/>
            <person name="Kuo A."/>
            <person name="Nagy L.G."/>
            <person name="Floudas D."/>
            <person name="Copeland A."/>
            <person name="Barry K.W."/>
            <person name="Cichocki N."/>
            <person name="Veneault-Fourrey C."/>
            <person name="LaButti K."/>
            <person name="Lindquist E.A."/>
            <person name="Lipzen A."/>
            <person name="Lundell T."/>
            <person name="Morin E."/>
            <person name="Murat C."/>
            <person name="Riley R."/>
            <person name="Ohm R."/>
            <person name="Sun H."/>
            <person name="Tunlid A."/>
            <person name="Henrissat B."/>
            <person name="Grigoriev I.V."/>
            <person name="Hibbett D.S."/>
            <person name="Martin F."/>
        </authorList>
    </citation>
    <scope>NUCLEOTIDE SEQUENCE [LARGE SCALE GENOMIC DNA]</scope>
    <source>
        <strain evidence="3 4">FD-317 M1</strain>
    </source>
</reference>
<sequence length="592" mass="66738">MTDVIKDPQPYYSTFDHDRPIYNSTCMSQQANADQEPQHFQTIIQIFYDSGSLKAKSLSTTNISWHKQCRNDLSAMKLPFPPANSLVCSVCDSEVQMAWNVHVEDQIVKQINLAFSSNHEAIHETQRKLDDLDIYQMRILKRWINPFGGENSTLAGVLLSSRASKDYYEASKWGTWASSSLLTPTFPLQSAPSKPSGKYKGASQQAIFRDLLAPPISTVSTTSSSLPPKPARPSSLPPKPPVFASHPSSVYTQRVATSTSSLNAVGPSPPTSVRPTPDPRDRYKRSISLISSPLPVAKRSKINDDEYFSSFVSRDDLERKCTELQVELTQEKNARADIEVQIHRLQQVLQQRGCNEGHSDSTPIVLSQLELMQTHQLVQGDAEECKVNYRKLEGEVITGKVKLEEDDVVVRRLRREVECEREQVEELRREVERLRARNASLIRGLDEAERTRQPVGSCSEEFEALMMLAEAQQRQLEDYKSRLQRAALTDEGRGTLGGQGRSNNSTSRIYAGESEREELYRALAQLDRERTLRVELEGIVEDMRRECRTPFIVPALVDALATVSRLTTKVKAIMEDDKGVKEVDLHLQLHGV</sequence>
<dbReference type="EMBL" id="KN834859">
    <property type="protein sequence ID" value="KIK51622.1"/>
    <property type="molecule type" value="Genomic_DNA"/>
</dbReference>
<protein>
    <submittedName>
        <fullName evidence="3">Uncharacterized protein</fullName>
    </submittedName>
</protein>
<feature type="compositionally biased region" description="Pro residues" evidence="2">
    <location>
        <begin position="227"/>
        <end position="241"/>
    </location>
</feature>
<feature type="coiled-coil region" evidence="1">
    <location>
        <begin position="410"/>
        <end position="489"/>
    </location>
</feature>
<name>A0A0D0C1J6_9AGAR</name>
<proteinExistence type="predicted"/>
<evidence type="ECO:0000313" key="3">
    <source>
        <dbReference type="EMBL" id="KIK51622.1"/>
    </source>
</evidence>
<dbReference type="OrthoDB" id="3070390at2759"/>
<feature type="region of interest" description="Disordered" evidence="2">
    <location>
        <begin position="219"/>
        <end position="282"/>
    </location>
</feature>
<evidence type="ECO:0000256" key="2">
    <source>
        <dbReference type="SAM" id="MobiDB-lite"/>
    </source>
</evidence>
<accession>A0A0D0C1J6</accession>
<organism evidence="3 4">
    <name type="scientific">Collybiopsis luxurians FD-317 M1</name>
    <dbReference type="NCBI Taxonomy" id="944289"/>
    <lineage>
        <taxon>Eukaryota</taxon>
        <taxon>Fungi</taxon>
        <taxon>Dikarya</taxon>
        <taxon>Basidiomycota</taxon>
        <taxon>Agaricomycotina</taxon>
        <taxon>Agaricomycetes</taxon>
        <taxon>Agaricomycetidae</taxon>
        <taxon>Agaricales</taxon>
        <taxon>Marasmiineae</taxon>
        <taxon>Omphalotaceae</taxon>
        <taxon>Collybiopsis</taxon>
        <taxon>Collybiopsis luxurians</taxon>
    </lineage>
</organism>
<feature type="region of interest" description="Disordered" evidence="2">
    <location>
        <begin position="490"/>
        <end position="511"/>
    </location>
</feature>
<dbReference type="Proteomes" id="UP000053593">
    <property type="component" value="Unassembled WGS sequence"/>
</dbReference>
<keyword evidence="4" id="KW-1185">Reference proteome</keyword>
<evidence type="ECO:0000256" key="1">
    <source>
        <dbReference type="SAM" id="Coils"/>
    </source>
</evidence>
<dbReference type="HOGENOM" id="CLU_512932_0_0_1"/>